<keyword evidence="2 13" id="KW-0963">Cytoplasm</keyword>
<dbReference type="SMART" id="SM00863">
    <property type="entry name" value="tRNA_SAD"/>
    <property type="match status" value="1"/>
</dbReference>
<dbReference type="GO" id="GO:0005524">
    <property type="term" value="F:ATP binding"/>
    <property type="evidence" value="ECO:0007669"/>
    <property type="project" value="UniProtKB-UniRule"/>
</dbReference>
<dbReference type="InterPro" id="IPR012675">
    <property type="entry name" value="Beta-grasp_dom_sf"/>
</dbReference>
<dbReference type="GO" id="GO:0000049">
    <property type="term" value="F:tRNA binding"/>
    <property type="evidence" value="ECO:0007669"/>
    <property type="project" value="UniProtKB-KW"/>
</dbReference>
<dbReference type="FunFam" id="3.10.20.30:FF:000005">
    <property type="entry name" value="Threonine--tRNA ligase"/>
    <property type="match status" value="1"/>
</dbReference>
<feature type="binding site" evidence="13">
    <location>
        <position position="336"/>
    </location>
    <ligand>
        <name>Zn(2+)</name>
        <dbReference type="ChEBI" id="CHEBI:29105"/>
        <note>catalytic</note>
    </ligand>
</feature>
<evidence type="ECO:0000256" key="11">
    <source>
        <dbReference type="ARBA" id="ARBA00023146"/>
    </source>
</evidence>
<proteinExistence type="inferred from homology"/>
<evidence type="ECO:0000259" key="14">
    <source>
        <dbReference type="PROSITE" id="PS50862"/>
    </source>
</evidence>
<evidence type="ECO:0000256" key="12">
    <source>
        <dbReference type="ARBA" id="ARBA00049515"/>
    </source>
</evidence>
<dbReference type="AlphaFoldDB" id="A0A410PW84"/>
<dbReference type="KEGG" id="amij:EQM06_07930"/>
<evidence type="ECO:0000256" key="13">
    <source>
        <dbReference type="HAMAP-Rule" id="MF_00184"/>
    </source>
</evidence>
<dbReference type="Gene3D" id="3.30.980.10">
    <property type="entry name" value="Threonyl-trna Synthetase, Chain A, domain 2"/>
    <property type="match status" value="1"/>
</dbReference>
<keyword evidence="11 13" id="KW-0030">Aminoacyl-tRNA synthetase</keyword>
<dbReference type="SUPFAM" id="SSF81271">
    <property type="entry name" value="TGS-like"/>
    <property type="match status" value="1"/>
</dbReference>
<dbReference type="SUPFAM" id="SSF55186">
    <property type="entry name" value="ThrRS/AlaRS common domain"/>
    <property type="match status" value="1"/>
</dbReference>
<evidence type="ECO:0000259" key="15">
    <source>
        <dbReference type="PROSITE" id="PS51880"/>
    </source>
</evidence>
<dbReference type="InterPro" id="IPR004095">
    <property type="entry name" value="TGS"/>
</dbReference>
<dbReference type="InterPro" id="IPR012676">
    <property type="entry name" value="TGS-like"/>
</dbReference>
<dbReference type="GO" id="GO:0016740">
    <property type="term" value="F:transferase activity"/>
    <property type="evidence" value="ECO:0007669"/>
    <property type="project" value="UniProtKB-ARBA"/>
</dbReference>
<keyword evidence="17" id="KW-1185">Reference proteome</keyword>
<evidence type="ECO:0000256" key="3">
    <source>
        <dbReference type="ARBA" id="ARBA00022555"/>
    </source>
</evidence>
<evidence type="ECO:0000256" key="8">
    <source>
        <dbReference type="ARBA" id="ARBA00022840"/>
    </source>
</evidence>
<dbReference type="CDD" id="cd00771">
    <property type="entry name" value="ThrRS_core"/>
    <property type="match status" value="1"/>
</dbReference>
<feature type="domain" description="TGS" evidence="15">
    <location>
        <begin position="1"/>
        <end position="60"/>
    </location>
</feature>
<dbReference type="FunFam" id="3.30.930.10:FF:000002">
    <property type="entry name" value="Threonine--tRNA ligase"/>
    <property type="match status" value="1"/>
</dbReference>
<gene>
    <name evidence="13 16" type="primary">thrS</name>
    <name evidence="16" type="ORF">EQM06_07930</name>
</gene>
<comment type="subcellular location">
    <subcellularLocation>
        <location evidence="13">Cytoplasm</location>
    </subcellularLocation>
</comment>
<dbReference type="InterPro" id="IPR006195">
    <property type="entry name" value="aa-tRNA-synth_II"/>
</dbReference>
<evidence type="ECO:0000256" key="1">
    <source>
        <dbReference type="ARBA" id="ARBA00008226"/>
    </source>
</evidence>
<dbReference type="Gene3D" id="3.30.54.20">
    <property type="match status" value="1"/>
</dbReference>
<evidence type="ECO:0000256" key="4">
    <source>
        <dbReference type="ARBA" id="ARBA00022598"/>
    </source>
</evidence>
<comment type="similarity">
    <text evidence="1 13">Belongs to the class-II aminoacyl-tRNA synthetase family.</text>
</comment>
<protein>
    <recommendedName>
        <fullName evidence="13">Threonine--tRNA ligase</fullName>
        <ecNumber evidence="13">6.1.1.3</ecNumber>
    </recommendedName>
    <alternativeName>
        <fullName evidence="13">Threonyl-tRNA synthetase</fullName>
        <shortName evidence="13">ThrRS</shortName>
    </alternativeName>
</protein>
<dbReference type="InterPro" id="IPR012947">
    <property type="entry name" value="tRNA_SAD"/>
</dbReference>
<evidence type="ECO:0000313" key="16">
    <source>
        <dbReference type="EMBL" id="QAT43174.1"/>
    </source>
</evidence>
<keyword evidence="5 13" id="KW-0479">Metal-binding</keyword>
<dbReference type="InterPro" id="IPR033728">
    <property type="entry name" value="ThrRS_core"/>
</dbReference>
<keyword evidence="8 13" id="KW-0067">ATP-binding</keyword>
<comment type="catalytic activity">
    <reaction evidence="12 13">
        <text>tRNA(Thr) + L-threonine + ATP = L-threonyl-tRNA(Thr) + AMP + diphosphate + H(+)</text>
        <dbReference type="Rhea" id="RHEA:24624"/>
        <dbReference type="Rhea" id="RHEA-COMP:9670"/>
        <dbReference type="Rhea" id="RHEA-COMP:9704"/>
        <dbReference type="ChEBI" id="CHEBI:15378"/>
        <dbReference type="ChEBI" id="CHEBI:30616"/>
        <dbReference type="ChEBI" id="CHEBI:33019"/>
        <dbReference type="ChEBI" id="CHEBI:57926"/>
        <dbReference type="ChEBI" id="CHEBI:78442"/>
        <dbReference type="ChEBI" id="CHEBI:78534"/>
        <dbReference type="ChEBI" id="CHEBI:456215"/>
        <dbReference type="EC" id="6.1.1.3"/>
    </reaction>
</comment>
<dbReference type="Gene3D" id="3.10.20.30">
    <property type="match status" value="1"/>
</dbReference>
<evidence type="ECO:0000256" key="9">
    <source>
        <dbReference type="ARBA" id="ARBA00022884"/>
    </source>
</evidence>
<dbReference type="FunFam" id="3.30.54.20:FF:000002">
    <property type="entry name" value="Threonine--tRNA ligase"/>
    <property type="match status" value="1"/>
</dbReference>
<comment type="cofactor">
    <cofactor evidence="13">
        <name>Zn(2+)</name>
        <dbReference type="ChEBI" id="CHEBI:29105"/>
    </cofactor>
    <text evidence="13">Binds 1 zinc ion per subunit.</text>
</comment>
<dbReference type="EC" id="6.1.1.3" evidence="13"/>
<dbReference type="InterPro" id="IPR018163">
    <property type="entry name" value="Thr/Ala-tRNA-synth_IIc_edit"/>
</dbReference>
<dbReference type="GO" id="GO:0005737">
    <property type="term" value="C:cytoplasm"/>
    <property type="evidence" value="ECO:0007669"/>
    <property type="project" value="UniProtKB-SubCell"/>
</dbReference>
<evidence type="ECO:0000256" key="6">
    <source>
        <dbReference type="ARBA" id="ARBA00022741"/>
    </source>
</evidence>
<dbReference type="InterPro" id="IPR036621">
    <property type="entry name" value="Anticodon-bd_dom_sf"/>
</dbReference>
<dbReference type="SUPFAM" id="SSF52954">
    <property type="entry name" value="Class II aaRS ABD-related"/>
    <property type="match status" value="1"/>
</dbReference>
<dbReference type="InterPro" id="IPR045864">
    <property type="entry name" value="aa-tRNA-synth_II/BPL/LPL"/>
</dbReference>
<name>A0A410PW84_9FIRM</name>
<dbReference type="Proteomes" id="UP000287601">
    <property type="component" value="Chromosome"/>
</dbReference>
<dbReference type="SUPFAM" id="SSF55681">
    <property type="entry name" value="Class II aaRS and biotin synthetases"/>
    <property type="match status" value="1"/>
</dbReference>
<evidence type="ECO:0000256" key="5">
    <source>
        <dbReference type="ARBA" id="ARBA00022723"/>
    </source>
</evidence>
<dbReference type="PANTHER" id="PTHR11451:SF44">
    <property type="entry name" value="THREONINE--TRNA LIGASE, CHLOROPLASTIC_MITOCHONDRIAL 2"/>
    <property type="match status" value="1"/>
</dbReference>
<dbReference type="InterPro" id="IPR004154">
    <property type="entry name" value="Anticodon-bd"/>
</dbReference>
<dbReference type="OrthoDB" id="9802304at2"/>
<dbReference type="Pfam" id="PF03129">
    <property type="entry name" value="HGTP_anticodon"/>
    <property type="match status" value="1"/>
</dbReference>
<dbReference type="InterPro" id="IPR047246">
    <property type="entry name" value="ThrRS_anticodon"/>
</dbReference>
<dbReference type="Pfam" id="PF00587">
    <property type="entry name" value="tRNA-synt_2b"/>
    <property type="match status" value="1"/>
</dbReference>
<dbReference type="FunFam" id="3.40.50.800:FF:000001">
    <property type="entry name" value="Threonine--tRNA ligase"/>
    <property type="match status" value="1"/>
</dbReference>
<dbReference type="GO" id="GO:0046872">
    <property type="term" value="F:metal ion binding"/>
    <property type="evidence" value="ECO:0007669"/>
    <property type="project" value="UniProtKB-KW"/>
</dbReference>
<dbReference type="NCBIfam" id="TIGR00418">
    <property type="entry name" value="thrS"/>
    <property type="match status" value="1"/>
</dbReference>
<keyword evidence="4 13" id="KW-0436">Ligase</keyword>
<organism evidence="16 17">
    <name type="scientific">Aminipila luticellarii</name>
    <dbReference type="NCBI Taxonomy" id="2507160"/>
    <lineage>
        <taxon>Bacteria</taxon>
        <taxon>Bacillati</taxon>
        <taxon>Bacillota</taxon>
        <taxon>Clostridia</taxon>
        <taxon>Peptostreptococcales</taxon>
        <taxon>Anaerovoracaceae</taxon>
        <taxon>Aminipila</taxon>
    </lineage>
</organism>
<dbReference type="RefSeq" id="WP_128745821.1">
    <property type="nucleotide sequence ID" value="NZ_CP035281.1"/>
</dbReference>
<dbReference type="CDD" id="cd00860">
    <property type="entry name" value="ThrRS_anticodon"/>
    <property type="match status" value="1"/>
</dbReference>
<dbReference type="HAMAP" id="MF_00184">
    <property type="entry name" value="Thr_tRNA_synth"/>
    <property type="match status" value="1"/>
</dbReference>
<dbReference type="FunFam" id="3.30.980.10:FF:000005">
    <property type="entry name" value="Threonyl-tRNA synthetase, mitochondrial"/>
    <property type="match status" value="1"/>
</dbReference>
<dbReference type="Gene3D" id="3.30.930.10">
    <property type="entry name" value="Bira Bifunctional Protein, Domain 2"/>
    <property type="match status" value="1"/>
</dbReference>
<dbReference type="PROSITE" id="PS50862">
    <property type="entry name" value="AA_TRNA_LIGASE_II"/>
    <property type="match status" value="1"/>
</dbReference>
<dbReference type="PRINTS" id="PR01047">
    <property type="entry name" value="TRNASYNTHTHR"/>
</dbReference>
<feature type="binding site" evidence="13">
    <location>
        <position position="518"/>
    </location>
    <ligand>
        <name>Zn(2+)</name>
        <dbReference type="ChEBI" id="CHEBI:29105"/>
        <note>catalytic</note>
    </ligand>
</feature>
<evidence type="ECO:0000313" key="17">
    <source>
        <dbReference type="Proteomes" id="UP000287601"/>
    </source>
</evidence>
<evidence type="ECO:0000256" key="2">
    <source>
        <dbReference type="ARBA" id="ARBA00022490"/>
    </source>
</evidence>
<dbReference type="InterPro" id="IPR002320">
    <property type="entry name" value="Thr-tRNA-ligase_IIa"/>
</dbReference>
<dbReference type="GO" id="GO:0140096">
    <property type="term" value="F:catalytic activity, acting on a protein"/>
    <property type="evidence" value="ECO:0007669"/>
    <property type="project" value="UniProtKB-ARBA"/>
</dbReference>
<dbReference type="PROSITE" id="PS51880">
    <property type="entry name" value="TGS"/>
    <property type="match status" value="1"/>
</dbReference>
<dbReference type="Pfam" id="PF02824">
    <property type="entry name" value="TGS"/>
    <property type="match status" value="1"/>
</dbReference>
<dbReference type="PANTHER" id="PTHR11451">
    <property type="entry name" value="THREONINE-TRNA LIGASE"/>
    <property type="match status" value="1"/>
</dbReference>
<evidence type="ECO:0000256" key="7">
    <source>
        <dbReference type="ARBA" id="ARBA00022833"/>
    </source>
</evidence>
<evidence type="ECO:0000256" key="10">
    <source>
        <dbReference type="ARBA" id="ARBA00022917"/>
    </source>
</evidence>
<dbReference type="GO" id="GO:0004829">
    <property type="term" value="F:threonine-tRNA ligase activity"/>
    <property type="evidence" value="ECO:0007669"/>
    <property type="project" value="UniProtKB-UniRule"/>
</dbReference>
<comment type="caution">
    <text evidence="13">Lacks conserved residue(s) required for the propagation of feature annotation.</text>
</comment>
<keyword evidence="7 13" id="KW-0862">Zinc</keyword>
<keyword evidence="9 13" id="KW-0694">RNA-binding</keyword>
<dbReference type="EMBL" id="CP035281">
    <property type="protein sequence ID" value="QAT43174.1"/>
    <property type="molecule type" value="Genomic_DNA"/>
</dbReference>
<dbReference type="GO" id="GO:0006435">
    <property type="term" value="P:threonyl-tRNA aminoacylation"/>
    <property type="evidence" value="ECO:0007669"/>
    <property type="project" value="UniProtKB-UniRule"/>
</dbReference>
<feature type="binding site" evidence="13">
    <location>
        <position position="387"/>
    </location>
    <ligand>
        <name>Zn(2+)</name>
        <dbReference type="ChEBI" id="CHEBI:29105"/>
        <note>catalytic</note>
    </ligand>
</feature>
<keyword evidence="3 13" id="KW-0820">tRNA-binding</keyword>
<accession>A0A410PW84</accession>
<dbReference type="Gene3D" id="3.40.50.800">
    <property type="entry name" value="Anticodon-binding domain"/>
    <property type="match status" value="1"/>
</dbReference>
<dbReference type="Pfam" id="PF07973">
    <property type="entry name" value="tRNA_SAD"/>
    <property type="match status" value="1"/>
</dbReference>
<reference evidence="16 17" key="1">
    <citation type="submission" date="2019-01" db="EMBL/GenBank/DDBJ databases">
        <title>Draft genomes of a novel of Aminipila strains.</title>
        <authorList>
            <person name="Ma S."/>
        </authorList>
    </citation>
    <scope>NUCLEOTIDE SEQUENCE [LARGE SCALE GENOMIC DNA]</scope>
    <source>
        <strain evidence="17">JN-39</strain>
    </source>
</reference>
<dbReference type="CDD" id="cd01667">
    <property type="entry name" value="TGS_ThrRS"/>
    <property type="match status" value="1"/>
</dbReference>
<dbReference type="InterPro" id="IPR002314">
    <property type="entry name" value="aa-tRNA-synt_IIb"/>
</dbReference>
<keyword evidence="6 13" id="KW-0547">Nucleotide-binding</keyword>
<sequence length="654" mass="75902">MKITLKDGSVKEYNEAKAIIDIAADISDGLARMACAGEVNGEVKDLRTVIDKDCELNILTANDPKGLAAYRHTCSHVLAEAVKRLYPEAKLAIGPSIDTGYYYDFEHEPFSREDLDKIEAEMKKIIKEGKPLEMFTLPREEAIKLMEEKGEPYKVELIQDLPEDAVISFYKQGEFVDLCAGPHLMTTKPIKAFKLTSSSGAYWRGSEKNKMLTRIYGTAFTKKEELQEYLVYLENIKKRDHNKLGREMELFATVDVIGQGLPLLLPKGAKMIQTLQRWIEDEEEKRGYLRTKTPLMAKRELYIISDHWAHYKEGMFVLGDDEDEDAEVFALRPMTCPFQYYVYKQSPKSYRDLPLRYGETSTLFRNEDSGEMHGLTRVRQFTISEGHLIVRPDQIEEEFKGCVDLAKYCLTTLGLEKDVTYRMSKWDPNNQEKYLGNEKMWNEVQDMMRDILNHIGIEFTEEEGEAAFYGPKLDIQAKNVYGKEDTMITIQIDMFLAERFDMTYVDKDGEKKRPYIIHRTSLGCYERTLAWLIEKYAGKFPTWLCPEQVRILPISEKYHEYAQKVRDELQKHGVLVTVDERSEKIGYKIRETRLARVPYMLVVGQKEEEEGVVSVRSRFDGDEGQKPLQQFIDEICEEIRTKEIKPINVEEEEK</sequence>
<comment type="subunit">
    <text evidence="13">Homodimer.</text>
</comment>
<keyword evidence="10 13" id="KW-0648">Protein biosynthesis</keyword>
<feature type="domain" description="Aminoacyl-transfer RNA synthetases class-II family profile" evidence="14">
    <location>
        <begin position="266"/>
        <end position="541"/>
    </location>
</feature>